<protein>
    <submittedName>
        <fullName evidence="2">Uncharacterized protein</fullName>
    </submittedName>
</protein>
<organism evidence="2 3">
    <name type="scientific">Channa striata</name>
    <name type="common">Snakehead murrel</name>
    <name type="synonym">Ophicephalus striatus</name>
    <dbReference type="NCBI Taxonomy" id="64152"/>
    <lineage>
        <taxon>Eukaryota</taxon>
        <taxon>Metazoa</taxon>
        <taxon>Chordata</taxon>
        <taxon>Craniata</taxon>
        <taxon>Vertebrata</taxon>
        <taxon>Euteleostomi</taxon>
        <taxon>Actinopterygii</taxon>
        <taxon>Neopterygii</taxon>
        <taxon>Teleostei</taxon>
        <taxon>Neoteleostei</taxon>
        <taxon>Acanthomorphata</taxon>
        <taxon>Anabantaria</taxon>
        <taxon>Anabantiformes</taxon>
        <taxon>Channoidei</taxon>
        <taxon>Channidae</taxon>
        <taxon>Channa</taxon>
    </lineage>
</organism>
<name>A0AA88SNX0_CHASR</name>
<accession>A0AA88SNX0</accession>
<dbReference type="AlphaFoldDB" id="A0AA88SNX0"/>
<sequence>MPVAEASERGKWQNAPFPQLGRGGRSVSAEQCRSTEDVSRPEYPQPFQSACHTDQQRESKAWDLLARLAFGSATCLDEEE</sequence>
<feature type="compositionally biased region" description="Basic and acidic residues" evidence="1">
    <location>
        <begin position="1"/>
        <end position="11"/>
    </location>
</feature>
<evidence type="ECO:0000256" key="1">
    <source>
        <dbReference type="SAM" id="MobiDB-lite"/>
    </source>
</evidence>
<dbReference type="Proteomes" id="UP001187415">
    <property type="component" value="Unassembled WGS sequence"/>
</dbReference>
<proteinExistence type="predicted"/>
<dbReference type="EMBL" id="JAUPFM010000008">
    <property type="protein sequence ID" value="KAK2844526.1"/>
    <property type="molecule type" value="Genomic_DNA"/>
</dbReference>
<evidence type="ECO:0000313" key="2">
    <source>
        <dbReference type="EMBL" id="KAK2844526.1"/>
    </source>
</evidence>
<gene>
    <name evidence="2" type="ORF">Q5P01_011185</name>
</gene>
<comment type="caution">
    <text evidence="2">The sequence shown here is derived from an EMBL/GenBank/DDBJ whole genome shotgun (WGS) entry which is preliminary data.</text>
</comment>
<feature type="region of interest" description="Disordered" evidence="1">
    <location>
        <begin position="1"/>
        <end position="54"/>
    </location>
</feature>
<keyword evidence="3" id="KW-1185">Reference proteome</keyword>
<evidence type="ECO:0000313" key="3">
    <source>
        <dbReference type="Proteomes" id="UP001187415"/>
    </source>
</evidence>
<reference evidence="2" key="1">
    <citation type="submission" date="2023-07" db="EMBL/GenBank/DDBJ databases">
        <title>Chromosome-level Genome Assembly of Striped Snakehead (Channa striata).</title>
        <authorList>
            <person name="Liu H."/>
        </authorList>
    </citation>
    <scope>NUCLEOTIDE SEQUENCE</scope>
    <source>
        <strain evidence="2">Gz</strain>
        <tissue evidence="2">Muscle</tissue>
    </source>
</reference>